<reference evidence="1" key="1">
    <citation type="submission" date="2015-10" db="EMBL/GenBank/DDBJ databases">
        <title>EvidentialGene: Evidence-directed Construction of Complete mRNA Transcriptomes without Genomes.</title>
        <authorList>
            <person name="Gilbert D.G."/>
        </authorList>
    </citation>
    <scope>NUCLEOTIDE SEQUENCE</scope>
</reference>
<organism evidence="1">
    <name type="scientific">Daphnia magna</name>
    <dbReference type="NCBI Taxonomy" id="35525"/>
    <lineage>
        <taxon>Eukaryota</taxon>
        <taxon>Metazoa</taxon>
        <taxon>Ecdysozoa</taxon>
        <taxon>Arthropoda</taxon>
        <taxon>Crustacea</taxon>
        <taxon>Branchiopoda</taxon>
        <taxon>Diplostraca</taxon>
        <taxon>Cladocera</taxon>
        <taxon>Anomopoda</taxon>
        <taxon>Daphniidae</taxon>
        <taxon>Daphnia</taxon>
    </lineage>
</organism>
<sequence length="74" mass="9199">MMKLKNKFFHDPEKFPLHRHVDWCRWKCKFVLGISYETTTKKFFDLLDIFLLQIDQFTLIEFRDLQFIRQAENV</sequence>
<evidence type="ECO:0000313" key="1">
    <source>
        <dbReference type="EMBL" id="JAN93770.1"/>
    </source>
</evidence>
<dbReference type="EMBL" id="GDIQ01000967">
    <property type="protein sequence ID" value="JAN93770.1"/>
    <property type="molecule type" value="Transcribed_RNA"/>
</dbReference>
<name>A0A0P6APM4_9CRUS</name>
<proteinExistence type="predicted"/>
<dbReference type="AlphaFoldDB" id="A0A0P6APM4"/>
<protein>
    <submittedName>
        <fullName evidence="1">Uncharacterized protein</fullName>
    </submittedName>
</protein>
<accession>A0A0P6APM4</accession>